<dbReference type="Pfam" id="PF07797">
    <property type="entry name" value="DUF1639"/>
    <property type="match status" value="1"/>
</dbReference>
<reference evidence="2 3" key="1">
    <citation type="journal article" date="2016" name="Sci. Rep.">
        <title>The Dendrobium catenatum Lindl. genome sequence provides insights into polysaccharide synthase, floral development and adaptive evolution.</title>
        <authorList>
            <person name="Zhang G.Q."/>
            <person name="Xu Q."/>
            <person name="Bian C."/>
            <person name="Tsai W.C."/>
            <person name="Yeh C.M."/>
            <person name="Liu K.W."/>
            <person name="Yoshida K."/>
            <person name="Zhang L.S."/>
            <person name="Chang S.B."/>
            <person name="Chen F."/>
            <person name="Shi Y."/>
            <person name="Su Y.Y."/>
            <person name="Zhang Y.Q."/>
            <person name="Chen L.J."/>
            <person name="Yin Y."/>
            <person name="Lin M."/>
            <person name="Huang H."/>
            <person name="Deng H."/>
            <person name="Wang Z.W."/>
            <person name="Zhu S.L."/>
            <person name="Zhao X."/>
            <person name="Deng C."/>
            <person name="Niu S.C."/>
            <person name="Huang J."/>
            <person name="Wang M."/>
            <person name="Liu G.H."/>
            <person name="Yang H.J."/>
            <person name="Xiao X.J."/>
            <person name="Hsiao Y.Y."/>
            <person name="Wu W.L."/>
            <person name="Chen Y.Y."/>
            <person name="Mitsuda N."/>
            <person name="Ohme-Takagi M."/>
            <person name="Luo Y.B."/>
            <person name="Van de Peer Y."/>
            <person name="Liu Z.J."/>
        </authorList>
    </citation>
    <scope>NUCLEOTIDE SEQUENCE [LARGE SCALE GENOMIC DNA]</scope>
    <source>
        <tissue evidence="2">The whole plant</tissue>
    </source>
</reference>
<organism evidence="2 3">
    <name type="scientific">Dendrobium catenatum</name>
    <dbReference type="NCBI Taxonomy" id="906689"/>
    <lineage>
        <taxon>Eukaryota</taxon>
        <taxon>Viridiplantae</taxon>
        <taxon>Streptophyta</taxon>
        <taxon>Embryophyta</taxon>
        <taxon>Tracheophyta</taxon>
        <taxon>Spermatophyta</taxon>
        <taxon>Magnoliopsida</taxon>
        <taxon>Liliopsida</taxon>
        <taxon>Asparagales</taxon>
        <taxon>Orchidaceae</taxon>
        <taxon>Epidendroideae</taxon>
        <taxon>Malaxideae</taxon>
        <taxon>Dendrobiinae</taxon>
        <taxon>Dendrobium</taxon>
    </lineage>
</organism>
<evidence type="ECO:0000313" key="3">
    <source>
        <dbReference type="Proteomes" id="UP000233837"/>
    </source>
</evidence>
<name>A0A2I0WDP8_9ASPA</name>
<dbReference type="PANTHER" id="PTHR33130:SF43">
    <property type="entry name" value="OS01G0688600 PROTEIN"/>
    <property type="match status" value="1"/>
</dbReference>
<dbReference type="PANTHER" id="PTHR33130">
    <property type="entry name" value="PUTATIVE (DUF1639)-RELATED"/>
    <property type="match status" value="1"/>
</dbReference>
<evidence type="ECO:0000313" key="2">
    <source>
        <dbReference type="EMBL" id="PKU73794.1"/>
    </source>
</evidence>
<feature type="region of interest" description="Disordered" evidence="1">
    <location>
        <begin position="1"/>
        <end position="51"/>
    </location>
</feature>
<dbReference type="AlphaFoldDB" id="A0A2I0WDP8"/>
<dbReference type="EMBL" id="KZ502722">
    <property type="protein sequence ID" value="PKU73794.1"/>
    <property type="molecule type" value="Genomic_DNA"/>
</dbReference>
<proteinExistence type="predicted"/>
<dbReference type="Proteomes" id="UP000233837">
    <property type="component" value="Unassembled WGS sequence"/>
</dbReference>
<keyword evidence="3" id="KW-1185">Reference proteome</keyword>
<feature type="compositionally biased region" description="Low complexity" evidence="1">
    <location>
        <begin position="19"/>
        <end position="30"/>
    </location>
</feature>
<accession>A0A2I0WDP8</accession>
<dbReference type="InterPro" id="IPR012438">
    <property type="entry name" value="DUF1639"/>
</dbReference>
<evidence type="ECO:0000256" key="1">
    <source>
        <dbReference type="SAM" id="MobiDB-lite"/>
    </source>
</evidence>
<sequence length="115" mass="12840">MPISEDKEETSERLEELADSSTSSDSSGSSEPLLGNDDPGKAVMQGTVDDKNDRQKVFSISLSRKEIEEDLLKITGRKPTFKPRMIPKIMQKQRDALFPGLGLPEITKDMLEEDD</sequence>
<gene>
    <name evidence="2" type="ORF">MA16_Dca026697</name>
</gene>
<reference evidence="2 3" key="2">
    <citation type="journal article" date="2017" name="Nature">
        <title>The Apostasia genome and the evolution of orchids.</title>
        <authorList>
            <person name="Zhang G.Q."/>
            <person name="Liu K.W."/>
            <person name="Li Z."/>
            <person name="Lohaus R."/>
            <person name="Hsiao Y.Y."/>
            <person name="Niu S.C."/>
            <person name="Wang J.Y."/>
            <person name="Lin Y.C."/>
            <person name="Xu Q."/>
            <person name="Chen L.J."/>
            <person name="Yoshida K."/>
            <person name="Fujiwara S."/>
            <person name="Wang Z.W."/>
            <person name="Zhang Y.Q."/>
            <person name="Mitsuda N."/>
            <person name="Wang M."/>
            <person name="Liu G.H."/>
            <person name="Pecoraro L."/>
            <person name="Huang H.X."/>
            <person name="Xiao X.J."/>
            <person name="Lin M."/>
            <person name="Wu X.Y."/>
            <person name="Wu W.L."/>
            <person name="Chen Y.Y."/>
            <person name="Chang S.B."/>
            <person name="Sakamoto S."/>
            <person name="Ohme-Takagi M."/>
            <person name="Yagi M."/>
            <person name="Zeng S.J."/>
            <person name="Shen C.Y."/>
            <person name="Yeh C.M."/>
            <person name="Luo Y.B."/>
            <person name="Tsai W.C."/>
            <person name="Van de Peer Y."/>
            <person name="Liu Z.J."/>
        </authorList>
    </citation>
    <scope>NUCLEOTIDE SEQUENCE [LARGE SCALE GENOMIC DNA]</scope>
    <source>
        <tissue evidence="2">The whole plant</tissue>
    </source>
</reference>
<protein>
    <submittedName>
        <fullName evidence="2">Uncharacterized protein</fullName>
    </submittedName>
</protein>